<accession>A0A174JY40</accession>
<dbReference type="RefSeq" id="WP_021632241.1">
    <property type="nucleotide sequence ID" value="NZ_JAQLWL010000074.1"/>
</dbReference>
<protein>
    <submittedName>
        <fullName evidence="2">Uncharacterized protein</fullName>
    </submittedName>
</protein>
<organism evidence="2 3">
    <name type="scientific">Flavonifractor plautii</name>
    <name type="common">Fusobacterium plautii</name>
    <dbReference type="NCBI Taxonomy" id="292800"/>
    <lineage>
        <taxon>Bacteria</taxon>
        <taxon>Bacillati</taxon>
        <taxon>Bacillota</taxon>
        <taxon>Clostridia</taxon>
        <taxon>Eubacteriales</taxon>
        <taxon>Oscillospiraceae</taxon>
        <taxon>Flavonifractor</taxon>
    </lineage>
</organism>
<name>A0A174JY40_FLAPL</name>
<dbReference type="Proteomes" id="UP000095746">
    <property type="component" value="Unassembled WGS sequence"/>
</dbReference>
<feature type="coiled-coil region" evidence="1">
    <location>
        <begin position="28"/>
        <end position="55"/>
    </location>
</feature>
<evidence type="ECO:0000313" key="3">
    <source>
        <dbReference type="Proteomes" id="UP000095746"/>
    </source>
</evidence>
<dbReference type="EMBL" id="CYZT01000236">
    <property type="protein sequence ID" value="CUP02687.1"/>
    <property type="molecule type" value="Genomic_DNA"/>
</dbReference>
<reference evidence="2 3" key="1">
    <citation type="submission" date="2015-09" db="EMBL/GenBank/DDBJ databases">
        <authorList>
            <consortium name="Pathogen Informatics"/>
        </authorList>
    </citation>
    <scope>NUCLEOTIDE SEQUENCE [LARGE SCALE GENOMIC DNA]</scope>
    <source>
        <strain evidence="2 3">2789STDY5608854</strain>
    </source>
</reference>
<evidence type="ECO:0000256" key="1">
    <source>
        <dbReference type="SAM" id="Coils"/>
    </source>
</evidence>
<gene>
    <name evidence="2" type="ORF">ERS852411_02556</name>
</gene>
<dbReference type="AlphaFoldDB" id="A0A174JY40"/>
<proteinExistence type="predicted"/>
<evidence type="ECO:0000313" key="2">
    <source>
        <dbReference type="EMBL" id="CUP02687.1"/>
    </source>
</evidence>
<sequence length="150" mass="16755">MANYTEHYQLHQWEPSDSFLRTDFNQDFARIDTGMRAAKAQAERLEREKAEISTGAYTGDNAASRTIHLGFRPRAVLVEMALGNRYGSNGGESISGGLAVDGWPVFYQDINGPCTPAIQIQASGFAVTQDSRNRSYMNYSGTRYHYFAVK</sequence>
<keyword evidence="1" id="KW-0175">Coiled coil</keyword>